<evidence type="ECO:0000313" key="3">
    <source>
        <dbReference type="Proteomes" id="UP000471381"/>
    </source>
</evidence>
<dbReference type="AlphaFoldDB" id="A0A6N9TLC2"/>
<comment type="caution">
    <text evidence="2">The sequence shown here is derived from an EMBL/GenBank/DDBJ whole genome shotgun (WGS) entry which is preliminary data.</text>
</comment>
<keyword evidence="3" id="KW-1185">Reference proteome</keyword>
<evidence type="ECO:0000256" key="1">
    <source>
        <dbReference type="SAM" id="Phobius"/>
    </source>
</evidence>
<sequence>MFDTLPYDLVKFLMQFVVIVVAGGYVSKYYSSLQKEKEAKQRLIHEFSEIFGQFIALRFKVNVHLYKHDDNEPHYCMMTAQELKRLIIDSYNESCDLLGRYQAIKPLIHVNFNIKSGEIDLLHNKYHRWRRSLRESKPIYQSEQKVNDGEYKVLRSTYLNILKQMKEQS</sequence>
<keyword evidence="1" id="KW-0812">Transmembrane</keyword>
<evidence type="ECO:0000313" key="2">
    <source>
        <dbReference type="EMBL" id="NDW15478.1"/>
    </source>
</evidence>
<dbReference type="EMBL" id="JAAAWO010000004">
    <property type="protein sequence ID" value="NDW15478.1"/>
    <property type="molecule type" value="Genomic_DNA"/>
</dbReference>
<dbReference type="Proteomes" id="UP000471381">
    <property type="component" value="Unassembled WGS sequence"/>
</dbReference>
<evidence type="ECO:0008006" key="4">
    <source>
        <dbReference type="Google" id="ProtNLM"/>
    </source>
</evidence>
<reference evidence="2 3" key="1">
    <citation type="submission" date="2020-01" db="EMBL/GenBank/DDBJ databases">
        <title>Genomes of bacteria type strains.</title>
        <authorList>
            <person name="Chen J."/>
            <person name="Zhu S."/>
            <person name="Yang J."/>
        </authorList>
    </citation>
    <scope>NUCLEOTIDE SEQUENCE [LARGE SCALE GENOMIC DNA]</scope>
    <source>
        <strain evidence="2 3">LMG 24078</strain>
    </source>
</reference>
<gene>
    <name evidence="2" type="ORF">GTQ48_08090</name>
</gene>
<proteinExistence type="predicted"/>
<organism evidence="2 3">
    <name type="scientific">Alteromonas genovensis</name>
    <dbReference type="NCBI Taxonomy" id="471225"/>
    <lineage>
        <taxon>Bacteria</taxon>
        <taxon>Pseudomonadati</taxon>
        <taxon>Pseudomonadota</taxon>
        <taxon>Gammaproteobacteria</taxon>
        <taxon>Alteromonadales</taxon>
        <taxon>Alteromonadaceae</taxon>
        <taxon>Alteromonas/Salinimonas group</taxon>
        <taxon>Alteromonas</taxon>
    </lineage>
</organism>
<dbReference type="RefSeq" id="WP_163106139.1">
    <property type="nucleotide sequence ID" value="NZ_JAAAWO010000004.1"/>
</dbReference>
<feature type="transmembrane region" description="Helical" evidence="1">
    <location>
        <begin position="12"/>
        <end position="30"/>
    </location>
</feature>
<accession>A0A6N9TLC2</accession>
<keyword evidence="1" id="KW-1133">Transmembrane helix</keyword>
<keyword evidence="1" id="KW-0472">Membrane</keyword>
<name>A0A6N9TLC2_9ALTE</name>
<protein>
    <recommendedName>
        <fullName evidence="4">DUF4760 domain-containing protein</fullName>
    </recommendedName>
</protein>